<protein>
    <recommendedName>
        <fullName evidence="1">Thioredoxin domain-containing protein</fullName>
    </recommendedName>
</protein>
<dbReference type="InterPro" id="IPR017937">
    <property type="entry name" value="Thioredoxin_CS"/>
</dbReference>
<dbReference type="EMBL" id="VSSQ01000994">
    <property type="protein sequence ID" value="MPM03929.1"/>
    <property type="molecule type" value="Genomic_DNA"/>
</dbReference>
<dbReference type="GO" id="GO:0016491">
    <property type="term" value="F:oxidoreductase activity"/>
    <property type="evidence" value="ECO:0007669"/>
    <property type="project" value="InterPro"/>
</dbReference>
<dbReference type="AlphaFoldDB" id="A0A644WJZ1"/>
<dbReference type="PROSITE" id="PS00194">
    <property type="entry name" value="THIOREDOXIN_1"/>
    <property type="match status" value="1"/>
</dbReference>
<dbReference type="PANTHER" id="PTHR42852">
    <property type="entry name" value="THIOL:DISULFIDE INTERCHANGE PROTEIN DSBE"/>
    <property type="match status" value="1"/>
</dbReference>
<dbReference type="InterPro" id="IPR036249">
    <property type="entry name" value="Thioredoxin-like_sf"/>
</dbReference>
<organism evidence="2">
    <name type="scientific">bioreactor metagenome</name>
    <dbReference type="NCBI Taxonomy" id="1076179"/>
    <lineage>
        <taxon>unclassified sequences</taxon>
        <taxon>metagenomes</taxon>
        <taxon>ecological metagenomes</taxon>
    </lineage>
</organism>
<reference evidence="2" key="1">
    <citation type="submission" date="2019-08" db="EMBL/GenBank/DDBJ databases">
        <authorList>
            <person name="Kucharzyk K."/>
            <person name="Murdoch R.W."/>
            <person name="Higgins S."/>
            <person name="Loffler F."/>
        </authorList>
    </citation>
    <scope>NUCLEOTIDE SEQUENCE</scope>
</reference>
<dbReference type="PROSITE" id="PS51352">
    <property type="entry name" value="THIOREDOXIN_2"/>
    <property type="match status" value="1"/>
</dbReference>
<comment type="caution">
    <text evidence="2">The sequence shown here is derived from an EMBL/GenBank/DDBJ whole genome shotgun (WGS) entry which is preliminary data.</text>
</comment>
<dbReference type="GO" id="GO:0016209">
    <property type="term" value="F:antioxidant activity"/>
    <property type="evidence" value="ECO:0007669"/>
    <property type="project" value="InterPro"/>
</dbReference>
<dbReference type="CDD" id="cd02966">
    <property type="entry name" value="TlpA_like_family"/>
    <property type="match status" value="1"/>
</dbReference>
<dbReference type="Pfam" id="PF00578">
    <property type="entry name" value="AhpC-TSA"/>
    <property type="match status" value="1"/>
</dbReference>
<accession>A0A644WJZ1</accession>
<dbReference type="Gene3D" id="3.40.30.10">
    <property type="entry name" value="Glutaredoxin"/>
    <property type="match status" value="1"/>
</dbReference>
<dbReference type="InterPro" id="IPR000866">
    <property type="entry name" value="AhpC/TSA"/>
</dbReference>
<evidence type="ECO:0000259" key="1">
    <source>
        <dbReference type="PROSITE" id="PS51352"/>
    </source>
</evidence>
<dbReference type="SUPFAM" id="SSF52833">
    <property type="entry name" value="Thioredoxin-like"/>
    <property type="match status" value="1"/>
</dbReference>
<feature type="domain" description="Thioredoxin" evidence="1">
    <location>
        <begin position="13"/>
        <end position="167"/>
    </location>
</feature>
<sequence>MHRLIITLFASILLLVAHAQENPTDTFKGVIKYEALEKITEKQDDVLYVVNFWATWCGPCVREIPDFMEVNNKLSSRKDFRMILVSVDDKDNLKSEVLPFLKDNKITADVYLLDDTKRMNYWMPKVDKSWTGSIPATVFYKNGEKLKFVEKQLHKAELTTIIDQYLK</sequence>
<dbReference type="InterPro" id="IPR013766">
    <property type="entry name" value="Thioredoxin_domain"/>
</dbReference>
<evidence type="ECO:0000313" key="2">
    <source>
        <dbReference type="EMBL" id="MPM03929.1"/>
    </source>
</evidence>
<proteinExistence type="predicted"/>
<gene>
    <name evidence="2" type="ORF">SDC9_50196</name>
</gene>
<dbReference type="InterPro" id="IPR050553">
    <property type="entry name" value="Thioredoxin_ResA/DsbE_sf"/>
</dbReference>
<dbReference type="PANTHER" id="PTHR42852:SF17">
    <property type="entry name" value="THIOREDOXIN-LIKE PROTEIN HI_1115"/>
    <property type="match status" value="1"/>
</dbReference>
<name>A0A644WJZ1_9ZZZZ</name>